<accession>A0A8H6YV58</accession>
<organism evidence="2 3">
    <name type="scientific">Mycena sanguinolenta</name>
    <dbReference type="NCBI Taxonomy" id="230812"/>
    <lineage>
        <taxon>Eukaryota</taxon>
        <taxon>Fungi</taxon>
        <taxon>Dikarya</taxon>
        <taxon>Basidiomycota</taxon>
        <taxon>Agaricomycotina</taxon>
        <taxon>Agaricomycetes</taxon>
        <taxon>Agaricomycetidae</taxon>
        <taxon>Agaricales</taxon>
        <taxon>Marasmiineae</taxon>
        <taxon>Mycenaceae</taxon>
        <taxon>Mycena</taxon>
    </lineage>
</organism>
<reference evidence="2" key="1">
    <citation type="submission" date="2020-05" db="EMBL/GenBank/DDBJ databases">
        <title>Mycena genomes resolve the evolution of fungal bioluminescence.</title>
        <authorList>
            <person name="Tsai I.J."/>
        </authorList>
    </citation>
    <scope>NUCLEOTIDE SEQUENCE</scope>
    <source>
        <strain evidence="2">160909Yilan</strain>
    </source>
</reference>
<evidence type="ECO:0000259" key="1">
    <source>
        <dbReference type="Pfam" id="PF01693"/>
    </source>
</evidence>
<dbReference type="Proteomes" id="UP000623467">
    <property type="component" value="Unassembled WGS sequence"/>
</dbReference>
<keyword evidence="3" id="KW-1185">Reference proteome</keyword>
<dbReference type="InterPro" id="IPR011320">
    <property type="entry name" value="RNase_H1_N"/>
</dbReference>
<dbReference type="Gene3D" id="3.40.970.10">
    <property type="entry name" value="Ribonuclease H1, N-terminal domain"/>
    <property type="match status" value="1"/>
</dbReference>
<dbReference type="AlphaFoldDB" id="A0A8H6YV58"/>
<dbReference type="InterPro" id="IPR009027">
    <property type="entry name" value="Ribosomal_bL9/RNase_H1_N"/>
</dbReference>
<name>A0A8H6YV58_9AGAR</name>
<dbReference type="OrthoDB" id="3039495at2759"/>
<sequence length="175" mass="19156">MTSFTTAANTAPNARSELMAVLATVDDLVARTARLSTIAVELQKDIVTRAGKLSAAAVELQQTIPSLFERLEEEIRDELQPDVPSRPAWVEEDAKTPAQVTADHANLSDGSCVLWVVYVGREPGIYTTSESADAQIKGCPHQQYRCKHSKREALDFYAERYAAGAVHKMVPVVVD</sequence>
<comment type="caution">
    <text evidence="2">The sequence shown here is derived from an EMBL/GenBank/DDBJ whole genome shotgun (WGS) entry which is preliminary data.</text>
</comment>
<dbReference type="InterPro" id="IPR037056">
    <property type="entry name" value="RNase_H1_N_sf"/>
</dbReference>
<protein>
    <recommendedName>
        <fullName evidence="1">Ribonuclease H1 N-terminal domain-containing protein</fullName>
    </recommendedName>
</protein>
<evidence type="ECO:0000313" key="2">
    <source>
        <dbReference type="EMBL" id="KAF7364445.1"/>
    </source>
</evidence>
<feature type="domain" description="Ribonuclease H1 N-terminal" evidence="1">
    <location>
        <begin position="116"/>
        <end position="156"/>
    </location>
</feature>
<dbReference type="SUPFAM" id="SSF55658">
    <property type="entry name" value="L9 N-domain-like"/>
    <property type="match status" value="1"/>
</dbReference>
<evidence type="ECO:0000313" key="3">
    <source>
        <dbReference type="Proteomes" id="UP000623467"/>
    </source>
</evidence>
<proteinExistence type="predicted"/>
<gene>
    <name evidence="2" type="ORF">MSAN_01105600</name>
</gene>
<dbReference type="Pfam" id="PF01693">
    <property type="entry name" value="Cauli_VI"/>
    <property type="match status" value="1"/>
</dbReference>
<dbReference type="EMBL" id="JACAZH010000007">
    <property type="protein sequence ID" value="KAF7364445.1"/>
    <property type="molecule type" value="Genomic_DNA"/>
</dbReference>